<evidence type="ECO:0000313" key="4">
    <source>
        <dbReference type="EMBL" id="EWS80632.1"/>
    </source>
</evidence>
<accession>Z9JSA3</accession>
<dbReference type="InterPro" id="IPR027414">
    <property type="entry name" value="GH95_N_dom"/>
</dbReference>
<dbReference type="OrthoDB" id="9802600at2"/>
<dbReference type="STRING" id="396014.BF93_02980"/>
<proteinExistence type="predicted"/>
<dbReference type="Proteomes" id="UP000023067">
    <property type="component" value="Unassembled WGS sequence"/>
</dbReference>
<dbReference type="PANTHER" id="PTHR31084">
    <property type="entry name" value="ALPHA-L-FUCOSIDASE 2"/>
    <property type="match status" value="1"/>
</dbReference>
<dbReference type="InterPro" id="IPR012341">
    <property type="entry name" value="6hp_glycosidase-like_sf"/>
</dbReference>
<organism evidence="4 5">
    <name type="scientific">Brachybacterium phenoliresistens</name>
    <dbReference type="NCBI Taxonomy" id="396014"/>
    <lineage>
        <taxon>Bacteria</taxon>
        <taxon>Bacillati</taxon>
        <taxon>Actinomycetota</taxon>
        <taxon>Actinomycetes</taxon>
        <taxon>Micrococcales</taxon>
        <taxon>Dermabacteraceae</taxon>
        <taxon>Brachybacterium</taxon>
    </lineage>
</organism>
<dbReference type="PANTHER" id="PTHR31084:SF0">
    <property type="entry name" value="ALPHA-L-FUCOSIDASE 2"/>
    <property type="match status" value="1"/>
</dbReference>
<reference evidence="4 5" key="1">
    <citation type="submission" date="2014-02" db="EMBL/GenBank/DDBJ databases">
        <title>Genome sequence of Brachybacterium phenoliresistens strain W13A50.</title>
        <authorList>
            <person name="Wang X."/>
        </authorList>
    </citation>
    <scope>NUCLEOTIDE SEQUENCE [LARGE SCALE GENOMIC DNA]</scope>
    <source>
        <strain evidence="4 5">W13A50</strain>
    </source>
</reference>
<dbReference type="HOGENOM" id="CLU_004617_2_2_11"/>
<feature type="domain" description="Glycosyl hydrolase family 95 catalytic" evidence="3">
    <location>
        <begin position="285"/>
        <end position="707"/>
    </location>
</feature>
<dbReference type="EMBL" id="JDYK01000014">
    <property type="protein sequence ID" value="EWS80632.1"/>
    <property type="molecule type" value="Genomic_DNA"/>
</dbReference>
<comment type="caution">
    <text evidence="4">The sequence shown here is derived from an EMBL/GenBank/DDBJ whole genome shotgun (WGS) entry which is preliminary data.</text>
</comment>
<dbReference type="Gene3D" id="1.50.10.10">
    <property type="match status" value="1"/>
</dbReference>
<gene>
    <name evidence="4" type="ORF">BF93_02980</name>
</gene>
<dbReference type="GO" id="GO:0004560">
    <property type="term" value="F:alpha-L-fucosidase activity"/>
    <property type="evidence" value="ECO:0007669"/>
    <property type="project" value="InterPro"/>
</dbReference>
<dbReference type="GO" id="GO:0005975">
    <property type="term" value="P:carbohydrate metabolic process"/>
    <property type="evidence" value="ECO:0007669"/>
    <property type="project" value="InterPro"/>
</dbReference>
<dbReference type="Pfam" id="PF22124">
    <property type="entry name" value="Glyco_hydro_95_cat"/>
    <property type="match status" value="1"/>
</dbReference>
<dbReference type="InterPro" id="IPR054363">
    <property type="entry name" value="GH95_cat"/>
</dbReference>
<name>Z9JSA3_9MICO</name>
<dbReference type="PIRSF" id="PIRSF007663">
    <property type="entry name" value="UCP007663"/>
    <property type="match status" value="1"/>
</dbReference>
<feature type="domain" description="Glycosyl hydrolase family 95 N-terminal" evidence="1">
    <location>
        <begin position="8"/>
        <end position="256"/>
    </location>
</feature>
<dbReference type="InterPro" id="IPR049053">
    <property type="entry name" value="AFCA-like_C"/>
</dbReference>
<sequence length="805" mass="86113">MIDPRHALVSDRAAEAWTDAFPLGNGHLGAMSFGRPGTDRLQINDSGVWRGGPRPRRSADGAHEAFLAARAAALAGDLDAAEEHVHALQSGDSQMYQPYLDLSIAEPADADAGTVQRVLDLRTAVARAVLGEGPASREVLTAVSAADDVLLDVRTYPSATDLDLQVTSLHRQQVRAEALEDGRVVLVGRLQVAAAVDPDAGGDCPTREPAGFDESVHASWALEVRSDGALEPDGDGLRVRGARRLELRLVSATQFALDGSLRHGDHAALEAEVLSHLEELAARPVEELLARAEAAHRALYDRTELDLAPGADREGAPVTTEARLVAAQQGTASPAELADLVALLAHMGRYLLISGGRGANPPLNLQGIWNEDAVPAWFCDYTTNINLEMNYWPAGPANLLEIGEGLTGWSGRLAAQGREVAREVYGARGWTVHHNSDRWGYAGPVGDGGNRPKWSFWPLGGAWVAITVVDLHRFGGQEVPAPVRELLVEACRFVLDLLVEMPDGSLGTAPATSPENVFAVPGGAEHEVHVSTTSDLALAREALTALVEVAAPEDPELTGRARDALARIPREPVLPSGLIAEWSDPAFTDPEPLHRHQSHLIGLHPGTSLDPETDPERGRAARASLLARGFESTGWSLAWRICLAARLGDAELAHRFVRRFLHPVDLEPVARRVSTSDGGVYRTLLCAHPPFQIDGNFGALAGILELLLQSQRTTDTGARRLDLLPAVPADWPRGEARGLRARGGVVVDLAWDEEEVRATLTAQAPIAVEVRCGAATAARELAAGESARLRLTRSRTGFGPQDERG</sequence>
<dbReference type="Pfam" id="PF21307">
    <property type="entry name" value="Glyco_hydro_95_C"/>
    <property type="match status" value="1"/>
</dbReference>
<evidence type="ECO:0000259" key="2">
    <source>
        <dbReference type="Pfam" id="PF21307"/>
    </source>
</evidence>
<dbReference type="InterPro" id="IPR008928">
    <property type="entry name" value="6-hairpin_glycosidase_sf"/>
</dbReference>
<keyword evidence="5" id="KW-1185">Reference proteome</keyword>
<dbReference type="eggNOG" id="COG1554">
    <property type="taxonomic scope" value="Bacteria"/>
</dbReference>
<protein>
    <submittedName>
        <fullName evidence="4">Uncharacterized protein</fullName>
    </submittedName>
</protein>
<feature type="domain" description="Alpha fucosidase A-like C-terminal" evidence="2">
    <location>
        <begin position="720"/>
        <end position="775"/>
    </location>
</feature>
<dbReference type="PATRIC" id="fig|396014.3.peg.2625"/>
<evidence type="ECO:0000259" key="3">
    <source>
        <dbReference type="Pfam" id="PF22124"/>
    </source>
</evidence>
<dbReference type="AlphaFoldDB" id="Z9JSA3"/>
<evidence type="ECO:0000259" key="1">
    <source>
        <dbReference type="Pfam" id="PF14498"/>
    </source>
</evidence>
<dbReference type="InterPro" id="IPR016518">
    <property type="entry name" value="Alpha-L-fucosidase"/>
</dbReference>
<dbReference type="Pfam" id="PF14498">
    <property type="entry name" value="Glyco_hyd_65N_2"/>
    <property type="match status" value="1"/>
</dbReference>
<dbReference type="RefSeq" id="WP_038373239.1">
    <property type="nucleotide sequence ID" value="NZ_BAAAOW010000002.1"/>
</dbReference>
<evidence type="ECO:0000313" key="5">
    <source>
        <dbReference type="Proteomes" id="UP000023067"/>
    </source>
</evidence>
<dbReference type="SUPFAM" id="SSF48208">
    <property type="entry name" value="Six-hairpin glycosidases"/>
    <property type="match status" value="1"/>
</dbReference>